<dbReference type="Gene3D" id="3.40.50.1000">
    <property type="entry name" value="HAD superfamily/HAD-like"/>
    <property type="match status" value="1"/>
</dbReference>
<organism evidence="1 2">
    <name type="scientific">Candidatus Planktophila limnetica</name>
    <dbReference type="NCBI Taxonomy" id="573600"/>
    <lineage>
        <taxon>Bacteria</taxon>
        <taxon>Bacillati</taxon>
        <taxon>Actinomycetota</taxon>
        <taxon>Actinomycetes</taxon>
        <taxon>Candidatus Nanopelagicales</taxon>
        <taxon>Candidatus Nanopelagicaceae</taxon>
        <taxon>Candidatus Planktophila</taxon>
    </lineage>
</organism>
<dbReference type="Gene3D" id="3.30.1240.10">
    <property type="match status" value="1"/>
</dbReference>
<evidence type="ECO:0000313" key="2">
    <source>
        <dbReference type="Proteomes" id="UP000217221"/>
    </source>
</evidence>
<dbReference type="RefSeq" id="WP_095697396.1">
    <property type="nucleotide sequence ID" value="NZ_CP016782.1"/>
</dbReference>
<reference evidence="1 2" key="1">
    <citation type="submission" date="2016-07" db="EMBL/GenBank/DDBJ databases">
        <title>High microdiversification within the ubiquitous acI lineage of Actinobacteria.</title>
        <authorList>
            <person name="Neuenschwander S.M."/>
            <person name="Salcher M."/>
            <person name="Ghai R."/>
            <person name="Pernthaler J."/>
        </authorList>
    </citation>
    <scope>NUCLEOTIDE SEQUENCE [LARGE SCALE GENOMIC DNA]</scope>
    <source>
        <strain evidence="1">MMS-VB-114</strain>
    </source>
</reference>
<evidence type="ECO:0000313" key="1">
    <source>
        <dbReference type="EMBL" id="ASY27106.1"/>
    </source>
</evidence>
<sequence>MSFRPKLIASDLDGTIVAHYGEVTERTIHAFRTAHEMGIEIFFVTGRPPRWMPEIKEAFGIGKAICGNGAQLFDLQSQKVLEEWLIPVDAQIETVKRLRKAIPQISFASEAHNYFHREKKYVPRWDVGLDNVGVDDITEIMTSPSLKLLARCSEQELSSDEMLAIATKELKDLVTVTHSNPHDSLLEISAIGVSKGATLAKMAERLGISAEDCVSFGDNPNDISMLEWCGRSYAMADGHPDAHKAAKSIAEPHTNDGVAMIIEELLKLPAR</sequence>
<proteinExistence type="predicted"/>
<dbReference type="SUPFAM" id="SSF56784">
    <property type="entry name" value="HAD-like"/>
    <property type="match status" value="1"/>
</dbReference>
<accession>A0A249LDV0</accession>
<dbReference type="PANTHER" id="PTHR10000">
    <property type="entry name" value="PHOSPHOSERINE PHOSPHATASE"/>
    <property type="match status" value="1"/>
</dbReference>
<dbReference type="GO" id="GO:0000287">
    <property type="term" value="F:magnesium ion binding"/>
    <property type="evidence" value="ECO:0007669"/>
    <property type="project" value="TreeGrafter"/>
</dbReference>
<dbReference type="OrthoDB" id="3180855at2"/>
<dbReference type="Proteomes" id="UP000217221">
    <property type="component" value="Chromosome"/>
</dbReference>
<dbReference type="InterPro" id="IPR023214">
    <property type="entry name" value="HAD_sf"/>
</dbReference>
<dbReference type="NCBIfam" id="TIGR00099">
    <property type="entry name" value="Cof-subfamily"/>
    <property type="match status" value="1"/>
</dbReference>
<dbReference type="PROSITE" id="PS01228">
    <property type="entry name" value="COF_1"/>
    <property type="match status" value="1"/>
</dbReference>
<dbReference type="InterPro" id="IPR036412">
    <property type="entry name" value="HAD-like_sf"/>
</dbReference>
<dbReference type="GO" id="GO:0005829">
    <property type="term" value="C:cytosol"/>
    <property type="evidence" value="ECO:0007669"/>
    <property type="project" value="TreeGrafter"/>
</dbReference>
<protein>
    <submittedName>
        <fullName evidence="1">Sucrose-6-phosphatase</fullName>
    </submittedName>
</protein>
<dbReference type="InterPro" id="IPR006379">
    <property type="entry name" value="HAD-SF_hydro_IIB"/>
</dbReference>
<keyword evidence="2" id="KW-1185">Reference proteome</keyword>
<name>A0A249LDV0_9ACTN</name>
<dbReference type="PANTHER" id="PTHR10000:SF8">
    <property type="entry name" value="HAD SUPERFAMILY HYDROLASE-LIKE, TYPE 3"/>
    <property type="match status" value="1"/>
</dbReference>
<gene>
    <name evidence="1" type="ORF">PHILAsVB114_00095</name>
</gene>
<dbReference type="AlphaFoldDB" id="A0A249LDV0"/>
<dbReference type="KEGG" id="plim:PHILAsVB114_00095"/>
<dbReference type="NCBIfam" id="TIGR01484">
    <property type="entry name" value="HAD-SF-IIB"/>
    <property type="match status" value="1"/>
</dbReference>
<dbReference type="Pfam" id="PF08282">
    <property type="entry name" value="Hydrolase_3"/>
    <property type="match status" value="1"/>
</dbReference>
<dbReference type="EMBL" id="CP016782">
    <property type="protein sequence ID" value="ASY27106.1"/>
    <property type="molecule type" value="Genomic_DNA"/>
</dbReference>
<dbReference type="GO" id="GO:0016791">
    <property type="term" value="F:phosphatase activity"/>
    <property type="evidence" value="ECO:0007669"/>
    <property type="project" value="TreeGrafter"/>
</dbReference>
<dbReference type="InterPro" id="IPR000150">
    <property type="entry name" value="Cof"/>
</dbReference>